<dbReference type="PROSITE" id="PS51084">
    <property type="entry name" value="HIT_2"/>
    <property type="match status" value="1"/>
</dbReference>
<evidence type="ECO:0000313" key="5">
    <source>
        <dbReference type="Proteomes" id="UP001500218"/>
    </source>
</evidence>
<proteinExistence type="predicted"/>
<dbReference type="InterPro" id="IPR011146">
    <property type="entry name" value="HIT-like"/>
</dbReference>
<dbReference type="InterPro" id="IPR036265">
    <property type="entry name" value="HIT-like_sf"/>
</dbReference>
<dbReference type="PANTHER" id="PTHR46648:SF1">
    <property type="entry name" value="ADENOSINE 5'-MONOPHOSPHORAMIDASE HNT1"/>
    <property type="match status" value="1"/>
</dbReference>
<evidence type="ECO:0000259" key="3">
    <source>
        <dbReference type="PROSITE" id="PS51084"/>
    </source>
</evidence>
<feature type="short sequence motif" description="Histidine triad motif" evidence="1">
    <location>
        <begin position="111"/>
        <end position="115"/>
    </location>
</feature>
<evidence type="ECO:0000256" key="1">
    <source>
        <dbReference type="PROSITE-ProRule" id="PRU00464"/>
    </source>
</evidence>
<protein>
    <recommendedName>
        <fullName evidence="3">HIT domain-containing protein</fullName>
    </recommendedName>
</protein>
<sequence>MISHEPAGYRCPFCVLIAGGATDISGPDDVVARTDVAVAFIAPSWKPHNPGSVLVVSAVHVENLYTLPTVVGHGVHDLVQQVAVAIRRSYGCAGISTRQHNEPAGDQSVWHYHVHVSPRFDGDDLYRSLQSSTHPTREERTRFADLLRDQLRRASHQPAVASGDGPGRDGG</sequence>
<name>A0ABN2LWI1_9ACTN</name>
<dbReference type="Proteomes" id="UP001500218">
    <property type="component" value="Unassembled WGS sequence"/>
</dbReference>
<feature type="region of interest" description="Disordered" evidence="2">
    <location>
        <begin position="152"/>
        <end position="171"/>
    </location>
</feature>
<comment type="caution">
    <text evidence="4">The sequence shown here is derived from an EMBL/GenBank/DDBJ whole genome shotgun (WGS) entry which is preliminary data.</text>
</comment>
<organism evidence="4 5">
    <name type="scientific">Luedemannella flava</name>
    <dbReference type="NCBI Taxonomy" id="349316"/>
    <lineage>
        <taxon>Bacteria</taxon>
        <taxon>Bacillati</taxon>
        <taxon>Actinomycetota</taxon>
        <taxon>Actinomycetes</taxon>
        <taxon>Micromonosporales</taxon>
        <taxon>Micromonosporaceae</taxon>
        <taxon>Luedemannella</taxon>
    </lineage>
</organism>
<dbReference type="EMBL" id="BAAALT010000059">
    <property type="protein sequence ID" value="GAA1801398.1"/>
    <property type="molecule type" value="Genomic_DNA"/>
</dbReference>
<reference evidence="4 5" key="1">
    <citation type="journal article" date="2019" name="Int. J. Syst. Evol. Microbiol.">
        <title>The Global Catalogue of Microorganisms (GCM) 10K type strain sequencing project: providing services to taxonomists for standard genome sequencing and annotation.</title>
        <authorList>
            <consortium name="The Broad Institute Genomics Platform"/>
            <consortium name="The Broad Institute Genome Sequencing Center for Infectious Disease"/>
            <person name="Wu L."/>
            <person name="Ma J."/>
        </authorList>
    </citation>
    <scope>NUCLEOTIDE SEQUENCE [LARGE SCALE GENOMIC DNA]</scope>
    <source>
        <strain evidence="4 5">JCM 13250</strain>
    </source>
</reference>
<accession>A0ABN2LWI1</accession>
<feature type="domain" description="HIT" evidence="3">
    <location>
        <begin position="12"/>
        <end position="126"/>
    </location>
</feature>
<gene>
    <name evidence="4" type="ORF">GCM10009682_24090</name>
</gene>
<dbReference type="SUPFAM" id="SSF54197">
    <property type="entry name" value="HIT-like"/>
    <property type="match status" value="1"/>
</dbReference>
<evidence type="ECO:0000313" key="4">
    <source>
        <dbReference type="EMBL" id="GAA1801398.1"/>
    </source>
</evidence>
<dbReference type="RefSeq" id="WP_344129562.1">
    <property type="nucleotide sequence ID" value="NZ_BAAALT010000059.1"/>
</dbReference>
<dbReference type="Pfam" id="PF01230">
    <property type="entry name" value="HIT"/>
    <property type="match status" value="1"/>
</dbReference>
<dbReference type="PANTHER" id="PTHR46648">
    <property type="entry name" value="HIT FAMILY PROTEIN 1"/>
    <property type="match status" value="1"/>
</dbReference>
<dbReference type="Gene3D" id="3.30.428.10">
    <property type="entry name" value="HIT-like"/>
    <property type="match status" value="1"/>
</dbReference>
<dbReference type="InterPro" id="IPR001310">
    <property type="entry name" value="Histidine_triad_HIT"/>
</dbReference>
<evidence type="ECO:0000256" key="2">
    <source>
        <dbReference type="SAM" id="MobiDB-lite"/>
    </source>
</evidence>
<keyword evidence="5" id="KW-1185">Reference proteome</keyword>